<dbReference type="GO" id="GO:0009055">
    <property type="term" value="F:electron transfer activity"/>
    <property type="evidence" value="ECO:0007669"/>
    <property type="project" value="InterPro"/>
</dbReference>
<evidence type="ECO:0008006" key="3">
    <source>
        <dbReference type="Google" id="ProtNLM"/>
    </source>
</evidence>
<gene>
    <name evidence="2" type="ORF">NFG58_13530</name>
</gene>
<name>A0AAU7KDW2_9GAMM</name>
<protein>
    <recommendedName>
        <fullName evidence="3">Cytochrome c</fullName>
    </recommendedName>
</protein>
<dbReference type="AlphaFoldDB" id="A0AAU7KDW2"/>
<dbReference type="RefSeq" id="WP_222516691.1">
    <property type="nucleotide sequence ID" value="NZ_CP098827.1"/>
</dbReference>
<dbReference type="EMBL" id="CP098827">
    <property type="protein sequence ID" value="XBO69642.1"/>
    <property type="molecule type" value="Genomic_DNA"/>
</dbReference>
<organism evidence="2">
    <name type="scientific">Halomonas sp. RT37</name>
    <dbReference type="NCBI Taxonomy" id="2950872"/>
    <lineage>
        <taxon>Bacteria</taxon>
        <taxon>Pseudomonadati</taxon>
        <taxon>Pseudomonadota</taxon>
        <taxon>Gammaproteobacteria</taxon>
        <taxon>Oceanospirillales</taxon>
        <taxon>Halomonadaceae</taxon>
        <taxon>Halomonas</taxon>
    </lineage>
</organism>
<dbReference type="GO" id="GO:0020037">
    <property type="term" value="F:heme binding"/>
    <property type="evidence" value="ECO:0007669"/>
    <property type="project" value="InterPro"/>
</dbReference>
<reference evidence="2" key="1">
    <citation type="submission" date="2022-06" db="EMBL/GenBank/DDBJ databases">
        <title>A novel DMS-producing enzyme.</title>
        <authorList>
            <person name="Zhang Y."/>
        </authorList>
    </citation>
    <scope>NUCLEOTIDE SEQUENCE</scope>
    <source>
        <strain evidence="2">RT37</strain>
    </source>
</reference>
<dbReference type="Gene3D" id="1.10.760.10">
    <property type="entry name" value="Cytochrome c-like domain"/>
    <property type="match status" value="1"/>
</dbReference>
<dbReference type="InterPro" id="IPR036909">
    <property type="entry name" value="Cyt_c-like_dom_sf"/>
</dbReference>
<evidence type="ECO:0000256" key="1">
    <source>
        <dbReference type="SAM" id="MobiDB-lite"/>
    </source>
</evidence>
<evidence type="ECO:0000313" key="2">
    <source>
        <dbReference type="EMBL" id="XBO69642.1"/>
    </source>
</evidence>
<feature type="region of interest" description="Disordered" evidence="1">
    <location>
        <begin position="126"/>
        <end position="152"/>
    </location>
</feature>
<sequence>MGIRTTRRHRAWSSTRPLLMTGLLLGAVLFSPFGLAQSTGEASGQATDAPLETDPDSGFVMAEGWQTVKGNCTVCHSAALVTQNRGSREHWAYLIDWMQETQGLWQFNPEMEATILDYLSTHYGPRTDARRQNLPKHLMPPAPQASETSAEG</sequence>
<accession>A0AAU7KDW2</accession>
<dbReference type="SUPFAM" id="SSF46626">
    <property type="entry name" value="Cytochrome c"/>
    <property type="match status" value="1"/>
</dbReference>
<proteinExistence type="predicted"/>